<feature type="transmembrane region" description="Helical" evidence="1">
    <location>
        <begin position="780"/>
        <end position="799"/>
    </location>
</feature>
<dbReference type="Pfam" id="PF09586">
    <property type="entry name" value="YfhO"/>
    <property type="match status" value="1"/>
</dbReference>
<feature type="transmembrane region" description="Helical" evidence="1">
    <location>
        <begin position="150"/>
        <end position="171"/>
    </location>
</feature>
<sequence length="804" mass="90327">MKIDMKKVTPHIVAFVLFLAVPLAYFYPQLQGKKLAQHDIAMWKGSAKEILDYKAKTGVESLWTNSMFGGMPAYLISANYKGNLLKKVDHFLHTVGRPASFIFITMLGFYFLLLVFGVNPWLSIVGAIGYGLSTYFLIVIGAGHNAKIHAIGYLAPSIAGMILAFRGKWLAGLAVFGLAFGLSLNAGHPQITYYGAFIMGAIYLYYLFESIKEKALKQFAKSTAVLLVAGILAFGANFTYLWFTYDYGKDSIRGKSELSHEQHNKTSGLDRDYATQWSYGVAETFNMLIPNLMGGSSTMDVGNKSETFKFLRRNGVPYNQVNAIISNLPTYWGPQPSTSGPVYIGAILIFLFVFGMFILKGRFKWYLFGVTVLAIMLAWGNHFNFLTNLFFDYFPFYNKFRTVSMILVIAEFTIPLIAILALKEVLQGDIPKDEFWKALKWSAGIVGGICLFFMLFGTSLFSFSGLIDNQLGWPKEVVEVMRKDRANLLFNDAFRSLFFVLSGAAVLALFYMKKIKSTVLVLLLGVLITTDLWAVDKRYMDNSGFQIPKKVEEPFTPTEADKQILADPDPNFRVFNLTVSPFNDASTSYFHKSIGGYHGAKLRRYQDLIDFHLSKGNMAVFNMLNTKYIIQPGKEGPVAVLNPDALGHAWFVDSLKLVDNPDEEIDALNSFNPKTTAIVDKRFKGYVDDFKFGNSAQGNIELVEYRPNRLKYKTSSTATQLAVFSEIYYPKGWQAYIDGKPADHFRANYVLRAMIVPAGEHQIEFVFDPPLWKKGTYVDLASSLLIILIFVGWVGIELAKVLKK</sequence>
<dbReference type="Proteomes" id="UP000500961">
    <property type="component" value="Chromosome"/>
</dbReference>
<dbReference type="RefSeq" id="WP_173076169.1">
    <property type="nucleotide sequence ID" value="NZ_CP041345.1"/>
</dbReference>
<accession>A0A7D3XWT3</accession>
<evidence type="ECO:0000313" key="2">
    <source>
        <dbReference type="EMBL" id="QKG80928.1"/>
    </source>
</evidence>
<evidence type="ECO:0000256" key="1">
    <source>
        <dbReference type="SAM" id="Phobius"/>
    </source>
</evidence>
<protein>
    <submittedName>
        <fullName evidence="2">YfhO family protein</fullName>
    </submittedName>
</protein>
<feature type="transmembrane region" description="Helical" evidence="1">
    <location>
        <begin position="191"/>
        <end position="208"/>
    </location>
</feature>
<feature type="transmembrane region" description="Helical" evidence="1">
    <location>
        <begin position="220"/>
        <end position="243"/>
    </location>
</feature>
<feature type="transmembrane region" description="Helical" evidence="1">
    <location>
        <begin position="340"/>
        <end position="358"/>
    </location>
</feature>
<dbReference type="PANTHER" id="PTHR38454:SF1">
    <property type="entry name" value="INTEGRAL MEMBRANE PROTEIN"/>
    <property type="match status" value="1"/>
</dbReference>
<dbReference type="EMBL" id="CP041345">
    <property type="protein sequence ID" value="QKG80928.1"/>
    <property type="molecule type" value="Genomic_DNA"/>
</dbReference>
<feature type="transmembrane region" description="Helical" evidence="1">
    <location>
        <begin position="124"/>
        <end position="143"/>
    </location>
</feature>
<feature type="transmembrane region" description="Helical" evidence="1">
    <location>
        <begin position="519"/>
        <end position="535"/>
    </location>
</feature>
<keyword evidence="1" id="KW-1133">Transmembrane helix</keyword>
<dbReference type="PANTHER" id="PTHR38454">
    <property type="entry name" value="INTEGRAL MEMBRANE PROTEIN-RELATED"/>
    <property type="match status" value="1"/>
</dbReference>
<feature type="transmembrane region" description="Helical" evidence="1">
    <location>
        <begin position="403"/>
        <end position="422"/>
    </location>
</feature>
<reference evidence="2 3" key="1">
    <citation type="submission" date="2019-07" db="EMBL/GenBank/DDBJ databases">
        <title>Thalassofilum flectens gen. nov., sp. nov., a novel moderate thermophilic anaerobe from a shallow sea hot spring in Kunashir Island (Russia), representing a new family in the order Bacteroidales, and proposal of Thalassofilacea fam. nov.</title>
        <authorList>
            <person name="Kochetkova T.V."/>
            <person name="Podosokorskaya O.A."/>
            <person name="Novikov A."/>
            <person name="Elcheninov A.G."/>
            <person name="Toshchakov S.V."/>
            <person name="Kublanov I.V."/>
        </authorList>
    </citation>
    <scope>NUCLEOTIDE SEQUENCE [LARGE SCALE GENOMIC DNA]</scope>
    <source>
        <strain evidence="2 3">38-H</strain>
    </source>
</reference>
<name>A0A7D3XWT3_9BACT</name>
<dbReference type="AlphaFoldDB" id="A0A7D3XWT3"/>
<evidence type="ECO:0000313" key="3">
    <source>
        <dbReference type="Proteomes" id="UP000500961"/>
    </source>
</evidence>
<dbReference type="KEGG" id="ttz:FHG85_11865"/>
<keyword evidence="1" id="KW-0472">Membrane</keyword>
<gene>
    <name evidence="2" type="ORF">FHG85_11865</name>
</gene>
<feature type="transmembrane region" description="Helical" evidence="1">
    <location>
        <begin position="365"/>
        <end position="383"/>
    </location>
</feature>
<feature type="transmembrane region" description="Helical" evidence="1">
    <location>
        <begin position="443"/>
        <end position="467"/>
    </location>
</feature>
<proteinExistence type="predicted"/>
<organism evidence="2 3">
    <name type="scientific">Tenuifilum thalassicum</name>
    <dbReference type="NCBI Taxonomy" id="2590900"/>
    <lineage>
        <taxon>Bacteria</taxon>
        <taxon>Pseudomonadati</taxon>
        <taxon>Bacteroidota</taxon>
        <taxon>Bacteroidia</taxon>
        <taxon>Bacteroidales</taxon>
        <taxon>Tenuifilaceae</taxon>
        <taxon>Tenuifilum</taxon>
    </lineage>
</organism>
<dbReference type="InterPro" id="IPR018580">
    <property type="entry name" value="Uncharacterised_YfhO"/>
</dbReference>
<feature type="transmembrane region" description="Helical" evidence="1">
    <location>
        <begin position="12"/>
        <end position="28"/>
    </location>
</feature>
<keyword evidence="1" id="KW-0812">Transmembrane</keyword>
<feature type="transmembrane region" description="Helical" evidence="1">
    <location>
        <begin position="101"/>
        <end position="118"/>
    </location>
</feature>
<feature type="transmembrane region" description="Helical" evidence="1">
    <location>
        <begin position="493"/>
        <end position="512"/>
    </location>
</feature>
<keyword evidence="3" id="KW-1185">Reference proteome</keyword>